<evidence type="ECO:0000256" key="1">
    <source>
        <dbReference type="ARBA" id="ARBA00004419"/>
    </source>
</evidence>
<dbReference type="Gene3D" id="3.40.850.10">
    <property type="entry name" value="Kinesin motor domain"/>
    <property type="match status" value="1"/>
</dbReference>
<feature type="transmembrane region" description="Helical" evidence="17">
    <location>
        <begin position="1033"/>
        <end position="1055"/>
    </location>
</feature>
<keyword evidence="7" id="KW-0418">Kinase</keyword>
<dbReference type="InterPro" id="IPR015943">
    <property type="entry name" value="WD40/YVTN_repeat-like_dom_sf"/>
</dbReference>
<dbReference type="SMART" id="SM00320">
    <property type="entry name" value="WD40"/>
    <property type="match status" value="5"/>
</dbReference>
<dbReference type="Gene3D" id="3.30.40.10">
    <property type="entry name" value="Zinc/RING finger domain, C3HC4 (zinc finger)"/>
    <property type="match status" value="1"/>
</dbReference>
<keyword evidence="5" id="KW-0808">Transferase</keyword>
<comment type="subcellular location">
    <subcellularLocation>
        <location evidence="1">Cytoplasmic vesicle</location>
        <location evidence="1">Autophagosome</location>
    </subcellularLocation>
</comment>
<feature type="transmembrane region" description="Helical" evidence="17">
    <location>
        <begin position="1001"/>
        <end position="1021"/>
    </location>
</feature>
<dbReference type="InterPro" id="IPR027417">
    <property type="entry name" value="P-loop_NTPase"/>
</dbReference>
<feature type="domain" description="Kinesin motor" evidence="19">
    <location>
        <begin position="1"/>
        <end position="237"/>
    </location>
</feature>
<dbReference type="GO" id="GO:0007018">
    <property type="term" value="P:microtubule-based movement"/>
    <property type="evidence" value="ECO:0007669"/>
    <property type="project" value="InterPro"/>
</dbReference>
<dbReference type="EC" id="2.7.11.1" evidence="3"/>
<keyword evidence="6 15" id="KW-0547">Nucleotide-binding</keyword>
<evidence type="ECO:0000256" key="9">
    <source>
        <dbReference type="ARBA" id="ARBA00047899"/>
    </source>
</evidence>
<evidence type="ECO:0000256" key="2">
    <source>
        <dbReference type="ARBA" id="ARBA00011270"/>
    </source>
</evidence>
<dbReference type="InterPro" id="IPR001752">
    <property type="entry name" value="Kinesin_motor_dom"/>
</dbReference>
<keyword evidence="17" id="KW-1133">Transmembrane helix</keyword>
<dbReference type="Pfam" id="PF00069">
    <property type="entry name" value="Pkinase"/>
    <property type="match status" value="1"/>
</dbReference>
<dbReference type="InterPro" id="IPR036322">
    <property type="entry name" value="WD40_repeat_dom_sf"/>
</dbReference>
<dbReference type="InterPro" id="IPR000719">
    <property type="entry name" value="Prot_kinase_dom"/>
</dbReference>
<comment type="caution">
    <text evidence="14">Lacks conserved residue(s) required for the propagation of feature annotation.</text>
</comment>
<evidence type="ECO:0000256" key="6">
    <source>
        <dbReference type="ARBA" id="ARBA00022741"/>
    </source>
</evidence>
<evidence type="ECO:0000313" key="20">
    <source>
        <dbReference type="EMBL" id="CAD7272658.1"/>
    </source>
</evidence>
<evidence type="ECO:0000256" key="4">
    <source>
        <dbReference type="ARBA" id="ARBA00022527"/>
    </source>
</evidence>
<evidence type="ECO:0000256" key="3">
    <source>
        <dbReference type="ARBA" id="ARBA00012513"/>
    </source>
</evidence>
<dbReference type="GO" id="GO:0005634">
    <property type="term" value="C:nucleus"/>
    <property type="evidence" value="ECO:0007669"/>
    <property type="project" value="TreeGrafter"/>
</dbReference>
<feature type="transmembrane region" description="Helical" evidence="17">
    <location>
        <begin position="1162"/>
        <end position="1179"/>
    </location>
</feature>
<feature type="transmembrane region" description="Helical" evidence="17">
    <location>
        <begin position="1135"/>
        <end position="1156"/>
    </location>
</feature>
<dbReference type="InterPro" id="IPR019821">
    <property type="entry name" value="Kinesin_motor_CS"/>
</dbReference>
<evidence type="ECO:0000256" key="8">
    <source>
        <dbReference type="ARBA" id="ARBA00022840"/>
    </source>
</evidence>
<dbReference type="Gene3D" id="1.10.510.10">
    <property type="entry name" value="Transferase(Phosphotransferase) domain 1"/>
    <property type="match status" value="1"/>
</dbReference>
<comment type="catalytic activity">
    <reaction evidence="10">
        <text>L-seryl-[protein] + ATP = O-phospho-L-seryl-[protein] + ADP + H(+)</text>
        <dbReference type="Rhea" id="RHEA:17989"/>
        <dbReference type="Rhea" id="RHEA-COMP:9863"/>
        <dbReference type="Rhea" id="RHEA-COMP:11604"/>
        <dbReference type="ChEBI" id="CHEBI:15378"/>
        <dbReference type="ChEBI" id="CHEBI:29999"/>
        <dbReference type="ChEBI" id="CHEBI:30616"/>
        <dbReference type="ChEBI" id="CHEBI:83421"/>
        <dbReference type="ChEBI" id="CHEBI:456216"/>
        <dbReference type="EC" id="2.7.11.1"/>
    </reaction>
</comment>
<dbReference type="FunFam" id="1.10.510.10:FF:000059">
    <property type="entry name" value="Casein kinase II subunit alpha"/>
    <property type="match status" value="1"/>
</dbReference>
<dbReference type="GO" id="GO:0005956">
    <property type="term" value="C:protein kinase CK2 complex"/>
    <property type="evidence" value="ECO:0007669"/>
    <property type="project" value="TreeGrafter"/>
</dbReference>
<evidence type="ECO:0000313" key="21">
    <source>
        <dbReference type="Proteomes" id="UP000678499"/>
    </source>
</evidence>
<evidence type="ECO:0000259" key="18">
    <source>
        <dbReference type="PROSITE" id="PS50011"/>
    </source>
</evidence>
<protein>
    <recommendedName>
        <fullName evidence="12">Casein kinase II subunit alpha</fullName>
        <ecNumber evidence="3">2.7.11.1</ecNumber>
    </recommendedName>
</protein>
<proteinExistence type="inferred from homology"/>
<accession>A0A7R9BDJ2</accession>
<dbReference type="Pfam" id="PF13920">
    <property type="entry name" value="zf-C3HC4_3"/>
    <property type="match status" value="1"/>
</dbReference>
<dbReference type="GO" id="GO:0004674">
    <property type="term" value="F:protein serine/threonine kinase activity"/>
    <property type="evidence" value="ECO:0007669"/>
    <property type="project" value="UniProtKB-KW"/>
</dbReference>
<evidence type="ECO:0000256" key="10">
    <source>
        <dbReference type="ARBA" id="ARBA00048679"/>
    </source>
</evidence>
<dbReference type="PROSITE" id="PS00411">
    <property type="entry name" value="KINESIN_MOTOR_1"/>
    <property type="match status" value="1"/>
</dbReference>
<dbReference type="InterPro" id="IPR011009">
    <property type="entry name" value="Kinase-like_dom_sf"/>
</dbReference>
<evidence type="ECO:0000256" key="14">
    <source>
        <dbReference type="PROSITE-ProRule" id="PRU00283"/>
    </source>
</evidence>
<dbReference type="InterPro" id="IPR036961">
    <property type="entry name" value="Kinesin_motor_dom_sf"/>
</dbReference>
<feature type="transmembrane region" description="Helical" evidence="17">
    <location>
        <begin position="1102"/>
        <end position="1128"/>
    </location>
</feature>
<evidence type="ECO:0000256" key="7">
    <source>
        <dbReference type="ARBA" id="ARBA00022777"/>
    </source>
</evidence>
<comment type="subunit">
    <text evidence="2">Tetramer of two alpha and two beta chains.</text>
</comment>
<dbReference type="InterPro" id="IPR001680">
    <property type="entry name" value="WD40_rpt"/>
</dbReference>
<dbReference type="PROSITE" id="PS00107">
    <property type="entry name" value="PROTEIN_KINASE_ATP"/>
    <property type="match status" value="1"/>
</dbReference>
<reference evidence="20" key="1">
    <citation type="submission" date="2020-11" db="EMBL/GenBank/DDBJ databases">
        <authorList>
            <person name="Tran Van P."/>
        </authorList>
    </citation>
    <scope>NUCLEOTIDE SEQUENCE</scope>
</reference>
<keyword evidence="13" id="KW-0853">WD repeat</keyword>
<dbReference type="InterPro" id="IPR017441">
    <property type="entry name" value="Protein_kinase_ATP_BS"/>
</dbReference>
<comment type="catalytic activity">
    <reaction evidence="9">
        <text>L-threonyl-[protein] + ATP = O-phospho-L-threonyl-[protein] + ADP + H(+)</text>
        <dbReference type="Rhea" id="RHEA:46608"/>
        <dbReference type="Rhea" id="RHEA-COMP:11060"/>
        <dbReference type="Rhea" id="RHEA-COMP:11605"/>
        <dbReference type="ChEBI" id="CHEBI:15378"/>
        <dbReference type="ChEBI" id="CHEBI:30013"/>
        <dbReference type="ChEBI" id="CHEBI:30616"/>
        <dbReference type="ChEBI" id="CHEBI:61977"/>
        <dbReference type="ChEBI" id="CHEBI:456216"/>
        <dbReference type="EC" id="2.7.11.1"/>
    </reaction>
</comment>
<dbReference type="InterPro" id="IPR013083">
    <property type="entry name" value="Znf_RING/FYVE/PHD"/>
</dbReference>
<dbReference type="OrthoDB" id="10254671at2759"/>
<evidence type="ECO:0000256" key="15">
    <source>
        <dbReference type="PROSITE-ProRule" id="PRU10141"/>
    </source>
</evidence>
<dbReference type="Gene3D" id="2.130.10.10">
    <property type="entry name" value="YVTN repeat-like/Quinoprotein amine dehydrogenase"/>
    <property type="match status" value="2"/>
</dbReference>
<dbReference type="CDD" id="cd14132">
    <property type="entry name" value="STKc_CK2_alpha"/>
    <property type="match status" value="1"/>
</dbReference>
<dbReference type="PROSITE" id="PS00108">
    <property type="entry name" value="PROTEIN_KINASE_ST"/>
    <property type="match status" value="1"/>
</dbReference>
<feature type="region of interest" description="Disordered" evidence="16">
    <location>
        <begin position="938"/>
        <end position="972"/>
    </location>
</feature>
<dbReference type="Proteomes" id="UP000678499">
    <property type="component" value="Unassembled WGS sequence"/>
</dbReference>
<organism evidence="20">
    <name type="scientific">Notodromas monacha</name>
    <dbReference type="NCBI Taxonomy" id="399045"/>
    <lineage>
        <taxon>Eukaryota</taxon>
        <taxon>Metazoa</taxon>
        <taxon>Ecdysozoa</taxon>
        <taxon>Arthropoda</taxon>
        <taxon>Crustacea</taxon>
        <taxon>Oligostraca</taxon>
        <taxon>Ostracoda</taxon>
        <taxon>Podocopa</taxon>
        <taxon>Podocopida</taxon>
        <taxon>Cypridocopina</taxon>
        <taxon>Cypridoidea</taxon>
        <taxon>Cyprididae</taxon>
        <taxon>Notodromas</taxon>
    </lineage>
</organism>
<dbReference type="GO" id="GO:0008017">
    <property type="term" value="F:microtubule binding"/>
    <property type="evidence" value="ECO:0007669"/>
    <property type="project" value="InterPro"/>
</dbReference>
<dbReference type="SUPFAM" id="SSF52540">
    <property type="entry name" value="P-loop containing nucleoside triphosphate hydrolases"/>
    <property type="match status" value="1"/>
</dbReference>
<evidence type="ECO:0000256" key="11">
    <source>
        <dbReference type="ARBA" id="ARBA00057837"/>
    </source>
</evidence>
<feature type="compositionally biased region" description="Acidic residues" evidence="16">
    <location>
        <begin position="959"/>
        <end position="969"/>
    </location>
</feature>
<evidence type="ECO:0000256" key="16">
    <source>
        <dbReference type="SAM" id="MobiDB-lite"/>
    </source>
</evidence>
<name>A0A7R9BDJ2_9CRUS</name>
<dbReference type="SUPFAM" id="SSF50978">
    <property type="entry name" value="WD40 repeat-like"/>
    <property type="match status" value="1"/>
</dbReference>
<dbReference type="PROSITE" id="PS50067">
    <property type="entry name" value="KINESIN_MOTOR_2"/>
    <property type="match status" value="1"/>
</dbReference>
<evidence type="ECO:0000259" key="19">
    <source>
        <dbReference type="PROSITE" id="PS50067"/>
    </source>
</evidence>
<dbReference type="SMART" id="SM00220">
    <property type="entry name" value="S_TKc"/>
    <property type="match status" value="1"/>
</dbReference>
<comment type="function">
    <text evidence="11">Casein kinases are operationally defined by their preferential utilization of acidic proteins such as caseins as substrates. The alpha chain contains the catalytic site. May participate in Wnt signaling.</text>
</comment>
<dbReference type="FunFam" id="3.30.200.20:FF:000088">
    <property type="entry name" value="Casein kinase II subunit alpha"/>
    <property type="match status" value="1"/>
</dbReference>
<dbReference type="PROSITE" id="PS50294">
    <property type="entry name" value="WD_REPEATS_REGION"/>
    <property type="match status" value="2"/>
</dbReference>
<feature type="transmembrane region" description="Helical" evidence="17">
    <location>
        <begin position="1215"/>
        <end position="1233"/>
    </location>
</feature>
<dbReference type="GO" id="GO:0005776">
    <property type="term" value="C:autophagosome"/>
    <property type="evidence" value="ECO:0007669"/>
    <property type="project" value="UniProtKB-SubCell"/>
</dbReference>
<sequence length="1734" mass="194410">MGMRGIKGDNEQRGVIPNAFEHIFSHIARSQDQQYLVRASYLEIYMENVRDLLSKDQNKFLELRESPDMGVYAQNLSSFVCKSVQEIDHVMNVGNKNRSVGATDMNEHSSRSHAIFMVTVECSEIGVDGESHIRVGKLNLVDLAGSERQSKTGATGSRFKEATMINLSLLALGNVISALSSGKSAYIPYKDSKLTRLLQDSLGGNAKTVMVANIGPASYNSDETLSTLRYASRAKEIKNKPRINEDPKDALLREFQEEIARLKASLSQRGEKPRKTKKKSTKTPEEQEEEEKERLEAQKAAILADTSLIASEKEKMLEEVKRRAAELEAETEERKELEQRIAAIQSKLLSGGEETADILGRTDSQQRQLDAKRQEIADQKVKEREMRQRLEVEEETAHELKETFSSLRQEVIVDNFVPPAERMKILSRAEWDEDAGVWRLKPVAKEETFSAAVRRPTSAIGARRPVSEHARKQNSRIGSAARYKGENIVTLPLEAVGRTTRDWQGPNVSPYIQAALDAALQECEGDIEIDASSNPVLHSMLGSRVHGKRKENKIRFVRSKCRLRIPVLLTTDMNNPFFNACVWDVESGSSRSTYKGGVSSPQTLHLICDHYLVAAQLGKPVIQLWEIHKRDQLCLNSVTPGVVTALAISPDGQICVAGIEDKLYVWLTSTGKLKSIIRRHYQPVSSIKFTDDGCLFVSGGTDSLVIVWSTAEALAGSYEAAGDEACSPEHVWADHALPVTCVAVGKGGSSARVFTASLDQSCKVFDLVSGQLLLSVIFDVRIMCVCVDPVESTLFAGGQDGSIFVVNLRNPPRVLERHLGDDEKKSSCFSGHSSSISCLTTSEDGATLVSGSEDASVRIWSVSSRQCLKTLPHKGPITNVLMIIPPDGMLNPDSAKPSKKPPVAILQRNKEESKLTDFIPVFPRSSIKTLMRQNLRRKKQVEIPQASTKANKNGFGEASESESEPEVVEETPSTKCGRAQYLNQVLDGFLEKVARNGMIEILSFLAGYFESFLLGVTSWLQTIFGINSAIVSVLFRIISLLAVTGWNLAGGAVYASQAFAKDLCTFGEEVIAISFASSKALQWSFSEVSQTFFRFKEGFTSVFSSVVGAVNTTICGLQGGLLTVISLLRWSCGQVMYFSALSVSSVFFAFEFVAFLAKSVVWTVWSLVHVAVYGVFLLLRGMVVRLFETSLAVHGWLAGLGRWATFGLVSNFKQSLFDSVLGLVVVCGIVWLLKRTTPIWSNATRERFRRWQTMALRIGRIIISNEEFRDDMSDSGEEFDITDFDDASVHSFGNGHHGDAVSIAGSISGHNQSSTIGNCVVCQDAQKSVVILPCRHVCLCEECRRLLMERKPGDRNGLIRLVPWIRASRVPWSHREWLLSRTVEPKMPLPSRARIYADVNSHRPEEYWDYESHVIEWGQQDDYQLVRKLGRGKYSEVFEAINITTADKCVVKILKPVKKKKIKREIKILENLRGGTNIISLKAVVKDPVSRTPAVIFEHVNNTDFKQLYQTLTDFDIRYYMYELLKALDYCHSMGIMHRDVKPHNVMIDHENRKLRLIDWGLAEFYHPGQQYNVRVASRYFKGPELLVDYQMYDYSLDMWSLGCMFASMIFRKEPFFHGHDNYDQLVRIVKVLGTEELYEYLDKYQIELDPRFNDILGRHSRKRWDRFQNADNKHLVNTEAVDFLDKLLRYDHQERLTAREAMEHSYFYPIFGKPSAAPATLVPNMSGGVGGGE</sequence>
<feature type="binding site" evidence="15">
    <location>
        <position position="1452"/>
    </location>
    <ligand>
        <name>ATP</name>
        <dbReference type="ChEBI" id="CHEBI:30616"/>
    </ligand>
</feature>
<feature type="repeat" description="WD" evidence="13">
    <location>
        <begin position="829"/>
        <end position="870"/>
    </location>
</feature>
<dbReference type="SMART" id="SM00129">
    <property type="entry name" value="KISc"/>
    <property type="match status" value="1"/>
</dbReference>
<dbReference type="GO" id="GO:0051726">
    <property type="term" value="P:regulation of cell cycle"/>
    <property type="evidence" value="ECO:0007669"/>
    <property type="project" value="TreeGrafter"/>
</dbReference>
<dbReference type="SUPFAM" id="SSF56112">
    <property type="entry name" value="Protein kinase-like (PK-like)"/>
    <property type="match status" value="1"/>
</dbReference>
<dbReference type="GO" id="GO:0005524">
    <property type="term" value="F:ATP binding"/>
    <property type="evidence" value="ECO:0007669"/>
    <property type="project" value="UniProtKB-UniRule"/>
</dbReference>
<comment type="similarity">
    <text evidence="14">Belongs to the TRAFAC class myosin-kinesin ATPase superfamily. Kinesin family.</text>
</comment>
<dbReference type="PROSITE" id="PS50011">
    <property type="entry name" value="PROTEIN_KINASE_DOM"/>
    <property type="match status" value="1"/>
</dbReference>
<dbReference type="GO" id="GO:0005829">
    <property type="term" value="C:cytosol"/>
    <property type="evidence" value="ECO:0007669"/>
    <property type="project" value="TreeGrafter"/>
</dbReference>
<dbReference type="EMBL" id="CAJPEX010000050">
    <property type="protein sequence ID" value="CAG0912810.1"/>
    <property type="molecule type" value="Genomic_DNA"/>
</dbReference>
<dbReference type="PRINTS" id="PR00380">
    <property type="entry name" value="KINESINHEAVY"/>
</dbReference>
<dbReference type="PANTHER" id="PTHR24054:SF0">
    <property type="entry name" value="CASEIN KINASE II SUBUNIT ALPHA"/>
    <property type="match status" value="1"/>
</dbReference>
<dbReference type="EMBL" id="OA882087">
    <property type="protein sequence ID" value="CAD7272658.1"/>
    <property type="molecule type" value="Genomic_DNA"/>
</dbReference>
<evidence type="ECO:0000256" key="12">
    <source>
        <dbReference type="ARBA" id="ARBA00071078"/>
    </source>
</evidence>
<evidence type="ECO:0000256" key="5">
    <source>
        <dbReference type="ARBA" id="ARBA00022679"/>
    </source>
</evidence>
<keyword evidence="8 15" id="KW-0067">ATP-binding</keyword>
<keyword evidence="21" id="KW-1185">Reference proteome</keyword>
<feature type="compositionally biased region" description="Basic residues" evidence="16">
    <location>
        <begin position="272"/>
        <end position="281"/>
    </location>
</feature>
<dbReference type="PANTHER" id="PTHR24054">
    <property type="entry name" value="CASEIN KINASE II SUBUNIT ALPHA"/>
    <property type="match status" value="1"/>
</dbReference>
<dbReference type="Gene3D" id="3.30.200.20">
    <property type="entry name" value="Phosphorylase Kinase, domain 1"/>
    <property type="match status" value="1"/>
</dbReference>
<feature type="region of interest" description="Disordered" evidence="16">
    <location>
        <begin position="263"/>
        <end position="295"/>
    </location>
</feature>
<gene>
    <name evidence="20" type="ORF">NMOB1V02_LOCUS583</name>
</gene>
<keyword evidence="4" id="KW-0723">Serine/threonine-protein kinase</keyword>
<keyword evidence="17" id="KW-0812">Transmembrane</keyword>
<dbReference type="GO" id="GO:0003777">
    <property type="term" value="F:microtubule motor activity"/>
    <property type="evidence" value="ECO:0007669"/>
    <property type="project" value="InterPro"/>
</dbReference>
<dbReference type="Pfam" id="PF00225">
    <property type="entry name" value="Kinesin"/>
    <property type="match status" value="1"/>
</dbReference>
<dbReference type="Pfam" id="PF00400">
    <property type="entry name" value="WD40"/>
    <property type="match status" value="2"/>
</dbReference>
<keyword evidence="17" id="KW-0472">Membrane</keyword>
<dbReference type="InterPro" id="IPR045216">
    <property type="entry name" value="CK2_alpha"/>
</dbReference>
<dbReference type="InterPro" id="IPR008271">
    <property type="entry name" value="Ser/Thr_kinase_AS"/>
</dbReference>
<evidence type="ECO:0000256" key="17">
    <source>
        <dbReference type="SAM" id="Phobius"/>
    </source>
</evidence>
<evidence type="ECO:0000256" key="13">
    <source>
        <dbReference type="PROSITE-ProRule" id="PRU00221"/>
    </source>
</evidence>
<feature type="repeat" description="WD" evidence="13">
    <location>
        <begin position="677"/>
        <end position="709"/>
    </location>
</feature>
<feature type="domain" description="Protein kinase" evidence="18">
    <location>
        <begin position="1423"/>
        <end position="1708"/>
    </location>
</feature>
<dbReference type="PROSITE" id="PS50082">
    <property type="entry name" value="WD_REPEATS_2"/>
    <property type="match status" value="2"/>
</dbReference>